<dbReference type="KEGG" id="vg:9887735"/>
<organism evidence="3 4">
    <name type="scientific">Cafeteria roenbergensis virus (strain BV-PW1)</name>
    <name type="common">CroV</name>
    <dbReference type="NCBI Taxonomy" id="693272"/>
    <lineage>
        <taxon>Viruses</taxon>
        <taxon>Varidnaviria</taxon>
        <taxon>Bamfordvirae</taxon>
        <taxon>Nucleocytoviricota</taxon>
        <taxon>Megaviricetes</taxon>
        <taxon>Imitervirales</taxon>
        <taxon>Mimiviridae</taxon>
        <taxon>Aliimimivirinae</taxon>
        <taxon>Rheavirus</taxon>
        <taxon>Rheavirus sinusmexicani</taxon>
    </lineage>
</organism>
<dbReference type="GeneID" id="9887735"/>
<dbReference type="EMBL" id="GU244497">
    <property type="protein sequence ID" value="ADO67366.1"/>
    <property type="molecule type" value="Genomic_DNA"/>
</dbReference>
<protein>
    <submittedName>
        <fullName evidence="3">Major core protein</fullName>
    </submittedName>
</protein>
<name>E3T5A3_CROVB</name>
<evidence type="ECO:0000313" key="4">
    <source>
        <dbReference type="Proteomes" id="UP000029781"/>
    </source>
</evidence>
<sequence length="599" mass="67327">MDGKNTQRKPMVPGKSSRVDAEVARLLSKPVVDKQEFMRLRSKMDDAELVEQIQLAYMEAFEKIEKRAKAFAQKILERHGITNQPFSQLLAKATKYADKYELSTAEKIAFTRILEQELVGAQRSDVPKVTTNMSKVLGDITIDTKGFGMKVNDADYRDLQDILQLREETKPLHSQVILQSLAYQSCSEVAVNGRFSPENGHNLACHVHPVIVALFLHKIDILEQHFLYSNLANIVASRYNKEAFRTRPDYELFYNLVTDPNDIVCDSRSPIKDLKNRVHLQKQLWQSVLGLRNGQYYECDQLDLMRAIDMCRLNKYDTPDSVYGRYDGTIIKRLFAAFSFHPTLVFSVPTSNIASNSMNPYFQTANPVVSKISMLNLRLPQFSRQYLTSGIPTPGALTSNVHVRSDKIKLEDALQQSQILFENGSLVMKNTQVIDTREILTFFVDRRHHNLNLSHYSDPIKMIALPSALSGFERVNTSPIEVSTSISLSDNISTQKSSAKNVNLISVVCAKTTSVGDDKSNQNLLIGSEAIVVNHDESGKTVFRYDPMGATSYHMPKGAKQPMTVLGDTEVLTLQDTDGNSLVASKGVLFVFRLQSKSA</sequence>
<dbReference type="InterPro" id="IPR004972">
    <property type="entry name" value="P4B"/>
</dbReference>
<keyword evidence="4" id="KW-1185">Reference proteome</keyword>
<comment type="subcellular location">
    <subcellularLocation>
        <location evidence="1">Virion</location>
    </subcellularLocation>
</comment>
<gene>
    <name evidence="3" type="ORF">crov332</name>
</gene>
<evidence type="ECO:0000256" key="1">
    <source>
        <dbReference type="ARBA" id="ARBA00004328"/>
    </source>
</evidence>
<reference evidence="3 4" key="1">
    <citation type="journal article" date="2010" name="Proc. Natl. Acad. Sci. U.S.A.">
        <title>Giant virus with a remarkable complement of genes infects marine zooplankton.</title>
        <authorList>
            <person name="Fischer M.G."/>
            <person name="Allen M.J."/>
            <person name="Wilson W.H."/>
            <person name="Suttle C.A."/>
        </authorList>
    </citation>
    <scope>NUCLEOTIDE SEQUENCE [LARGE SCALE GENOMIC DNA]</scope>
    <source>
        <strain evidence="3 4">BV-PW1</strain>
    </source>
</reference>
<dbReference type="RefSeq" id="YP_003969965.1">
    <property type="nucleotide sequence ID" value="NC_014637.1"/>
</dbReference>
<evidence type="ECO:0000313" key="3">
    <source>
        <dbReference type="EMBL" id="ADO67366.1"/>
    </source>
</evidence>
<keyword evidence="2" id="KW-0946">Virion</keyword>
<dbReference type="Pfam" id="PF03292">
    <property type="entry name" value="Pox_P4B"/>
    <property type="match status" value="1"/>
</dbReference>
<dbReference type="Proteomes" id="UP000029781">
    <property type="component" value="Segment"/>
</dbReference>
<organismHost>
    <name type="scientific">Cafeteria roenbergensis</name>
    <name type="common">Marine flagellate</name>
    <dbReference type="NCBI Taxonomy" id="33653"/>
</organismHost>
<accession>E3T5A3</accession>
<proteinExistence type="predicted"/>
<evidence type="ECO:0000256" key="2">
    <source>
        <dbReference type="ARBA" id="ARBA00022844"/>
    </source>
</evidence>
<dbReference type="OrthoDB" id="2542at10239"/>
<dbReference type="GO" id="GO:0044423">
    <property type="term" value="C:virion component"/>
    <property type="evidence" value="ECO:0007669"/>
    <property type="project" value="UniProtKB-KW"/>
</dbReference>